<sequence>MFDAITFATDFRPKAERSTRLFDGRADKEFAKPLPANG</sequence>
<keyword evidence="2" id="KW-1185">Reference proteome</keyword>
<comment type="caution">
    <text evidence="1">The sequence shown here is derived from an EMBL/GenBank/DDBJ whole genome shotgun (WGS) entry which is preliminary data.</text>
</comment>
<gene>
    <name evidence="1" type="ORF">SAJA_03650</name>
</gene>
<accession>A0A423PZP5</accession>
<evidence type="ECO:0000313" key="1">
    <source>
        <dbReference type="EMBL" id="ROO31192.1"/>
    </source>
</evidence>
<organism evidence="1 2">
    <name type="scientific">Salinisphaera japonica YTM-1</name>
    <dbReference type="NCBI Taxonomy" id="1209778"/>
    <lineage>
        <taxon>Bacteria</taxon>
        <taxon>Pseudomonadati</taxon>
        <taxon>Pseudomonadota</taxon>
        <taxon>Gammaproteobacteria</taxon>
        <taxon>Salinisphaerales</taxon>
        <taxon>Salinisphaeraceae</taxon>
        <taxon>Salinisphaera</taxon>
    </lineage>
</organism>
<name>A0A423PZP5_9GAMM</name>
<reference evidence="1 2" key="1">
    <citation type="submission" date="2013-10" db="EMBL/GenBank/DDBJ databases">
        <title>Salinisphaera japonica YTM-1 Genome Sequencing.</title>
        <authorList>
            <person name="Lai Q."/>
            <person name="Li C."/>
            <person name="Shao Z."/>
        </authorList>
    </citation>
    <scope>NUCLEOTIDE SEQUENCE [LARGE SCALE GENOMIC DNA]</scope>
    <source>
        <strain evidence="1 2">YTM-1</strain>
    </source>
</reference>
<proteinExistence type="predicted"/>
<evidence type="ECO:0000313" key="2">
    <source>
        <dbReference type="Proteomes" id="UP000285310"/>
    </source>
</evidence>
<protein>
    <submittedName>
        <fullName evidence="1">Uncharacterized protein</fullName>
    </submittedName>
</protein>
<dbReference type="EMBL" id="AYKG01000007">
    <property type="protein sequence ID" value="ROO31192.1"/>
    <property type="molecule type" value="Genomic_DNA"/>
</dbReference>
<dbReference type="Proteomes" id="UP000285310">
    <property type="component" value="Unassembled WGS sequence"/>
</dbReference>
<dbReference type="InParanoid" id="A0A423PZP5"/>
<dbReference type="AlphaFoldDB" id="A0A423PZP5"/>